<protein>
    <submittedName>
        <fullName evidence="2">TIGR00266 family protein</fullName>
    </submittedName>
</protein>
<evidence type="ECO:0000256" key="1">
    <source>
        <dbReference type="SAM" id="MobiDB-lite"/>
    </source>
</evidence>
<gene>
    <name evidence="2" type="ORF">CQW49_16290</name>
</gene>
<dbReference type="SUPFAM" id="SSF51219">
    <property type="entry name" value="TRAP-like"/>
    <property type="match status" value="1"/>
</dbReference>
<dbReference type="Proteomes" id="UP000230709">
    <property type="component" value="Chromosome"/>
</dbReference>
<dbReference type="PANTHER" id="PTHR43657:SF1">
    <property type="entry name" value="ALTERED INHERITANCE OF MITOCHONDRIA PROTEIN 24, MITOCHONDRIAL"/>
    <property type="match status" value="1"/>
</dbReference>
<evidence type="ECO:0000313" key="3">
    <source>
        <dbReference type="Proteomes" id="UP000230709"/>
    </source>
</evidence>
<keyword evidence="3" id="KW-1185">Reference proteome</keyword>
<proteinExistence type="predicted"/>
<reference evidence="3" key="1">
    <citation type="submission" date="2017-10" db="EMBL/GenBank/DDBJ databases">
        <title>Completed PacBio SMRT sequence of Methylosinus trichosporium OB3b reveals presence of a third large plasmid.</title>
        <authorList>
            <person name="Charles T.C."/>
            <person name="Lynch M.D.J."/>
            <person name="Heil J.R."/>
            <person name="Cheng J."/>
        </authorList>
    </citation>
    <scope>NUCLEOTIDE SEQUENCE [LARGE SCALE GENOMIC DNA]</scope>
    <source>
        <strain evidence="3">OB3b</strain>
    </source>
</reference>
<accession>A0A2D2D650</accession>
<dbReference type="Gene3D" id="3.60.160.10">
    <property type="entry name" value="Mitochondrial biogenesis AIM24"/>
    <property type="match status" value="1"/>
</dbReference>
<feature type="region of interest" description="Disordered" evidence="1">
    <location>
        <begin position="281"/>
        <end position="304"/>
    </location>
</feature>
<name>A0A2D2D650_METT3</name>
<dbReference type="InterPro" id="IPR016031">
    <property type="entry name" value="Trp_RNA-bd_attenuator-like_dom"/>
</dbReference>
<dbReference type="KEGG" id="mtw:CQW49_16290"/>
<dbReference type="RefSeq" id="WP_003613901.1">
    <property type="nucleotide sequence ID" value="NZ_ADVE02000001.1"/>
</dbReference>
<dbReference type="PANTHER" id="PTHR43657">
    <property type="entry name" value="TRYPTOPHAN RNA-BINDING ATTENUATOR PROTEIN-LIKE PROTEIN"/>
    <property type="match status" value="1"/>
</dbReference>
<dbReference type="EMBL" id="CP023737">
    <property type="protein sequence ID" value="ATQ70434.1"/>
    <property type="molecule type" value="Genomic_DNA"/>
</dbReference>
<dbReference type="Pfam" id="PF01987">
    <property type="entry name" value="AIM24"/>
    <property type="match status" value="1"/>
</dbReference>
<organism evidence="2 3">
    <name type="scientific">Methylosinus trichosporium (strain ATCC 35070 / NCIMB 11131 / UNIQEM 75 / OB3b)</name>
    <dbReference type="NCBI Taxonomy" id="595536"/>
    <lineage>
        <taxon>Bacteria</taxon>
        <taxon>Pseudomonadati</taxon>
        <taxon>Pseudomonadota</taxon>
        <taxon>Alphaproteobacteria</taxon>
        <taxon>Hyphomicrobiales</taxon>
        <taxon>Methylocystaceae</taxon>
        <taxon>Methylosinus</taxon>
    </lineage>
</organism>
<dbReference type="AlphaFoldDB" id="A0A2D2D650"/>
<sequence length="304" mass="31164">MSSGEGGFLGGGGIWGAYPSVPSVAPGANRSPAEALRFEIKGHEMQFVEIELDPGRACVAEAGAMMFKEAAVGMETIFGDGAQEDSGLLGKLWRGAKRALSGSTLFMTRFTNNGYSPARAAFAAPYPGKILPLRLDLLGGELLCQRDTFLAGAPGVAIDIAFQKKIMTGLFGGEGFIMQRLSGNGIVFVHAGGAVVERELAPGEELHVDSGCLVAQTATVSFDVVPVGGVKSMFFGGEGFFFARLVGPGHVWLQSMPFSRLVGHIASRMPSSGGGVGVSWPVGGGSESGSGGGGWGGGGDNSEA</sequence>
<dbReference type="NCBIfam" id="TIGR00266">
    <property type="entry name" value="TIGR00266 family protein"/>
    <property type="match status" value="1"/>
</dbReference>
<dbReference type="InterPro" id="IPR002838">
    <property type="entry name" value="AIM24"/>
</dbReference>
<dbReference type="InterPro" id="IPR036983">
    <property type="entry name" value="AIM24_sf"/>
</dbReference>
<evidence type="ECO:0000313" key="2">
    <source>
        <dbReference type="EMBL" id="ATQ70434.1"/>
    </source>
</evidence>